<sequence>MTSYTGIIESIAREIKPLLNKGKVATYIPALSRINPQKFGMAVATVRGELFTTGDATENFSIQSISKVFTLAMVMDRMGDSLWDRVGREASGNPFNSLVQLEYENGKPRNPFINAGALVVTDCVIFENEDPLTGLIDFVRNCSGNPSIDYDREVARSEKETGHRNAALANFLKSYDNLANDVDRVLNLYFHQCALSMSCVDLAKSFLFLANGGTDPVSGKVICGPRQAKRINALMQTCGLYDEGGEFAYRVGLPGKSGVGGGIVAVMPGELSVAVWSPGLNTAGNSLAGMMALELFTTYTARSIF</sequence>
<dbReference type="OrthoDB" id="9788822at2"/>
<protein>
    <recommendedName>
        <fullName evidence="3 6">Glutaminase</fullName>
        <ecNumber evidence="3 6">3.5.1.2</ecNumber>
    </recommendedName>
</protein>
<evidence type="ECO:0000256" key="5">
    <source>
        <dbReference type="ARBA" id="ARBA00049534"/>
    </source>
</evidence>
<name>A0A0S7C6A6_9BACT</name>
<evidence type="ECO:0000256" key="6">
    <source>
        <dbReference type="HAMAP-Rule" id="MF_00313"/>
    </source>
</evidence>
<dbReference type="NCBIfam" id="NF002132">
    <property type="entry name" value="PRK00971.1-1"/>
    <property type="match status" value="1"/>
</dbReference>
<evidence type="ECO:0000256" key="1">
    <source>
        <dbReference type="ARBA" id="ARBA00011076"/>
    </source>
</evidence>
<evidence type="ECO:0000313" key="8">
    <source>
        <dbReference type="Proteomes" id="UP000053091"/>
    </source>
</evidence>
<dbReference type="GO" id="GO:0004359">
    <property type="term" value="F:glutaminase activity"/>
    <property type="evidence" value="ECO:0007669"/>
    <property type="project" value="UniProtKB-UniRule"/>
</dbReference>
<dbReference type="NCBIfam" id="TIGR03814">
    <property type="entry name" value="Gln_ase"/>
    <property type="match status" value="1"/>
</dbReference>
<feature type="binding site" evidence="6">
    <location>
        <position position="165"/>
    </location>
    <ligand>
        <name>substrate</name>
    </ligand>
</feature>
<comment type="subunit">
    <text evidence="2 6">Homotetramer.</text>
</comment>
<gene>
    <name evidence="6" type="primary">glsA</name>
    <name evidence="7" type="ORF">TBC1_12914</name>
</gene>
<dbReference type="PATRIC" id="fig|1678841.3.peg.3680"/>
<feature type="binding site" evidence="6">
    <location>
        <position position="259"/>
    </location>
    <ligand>
        <name>substrate</name>
    </ligand>
</feature>
<keyword evidence="8" id="KW-1185">Reference proteome</keyword>
<dbReference type="InterPro" id="IPR012338">
    <property type="entry name" value="Beta-lactam/transpept-like"/>
</dbReference>
<evidence type="ECO:0000256" key="2">
    <source>
        <dbReference type="ARBA" id="ARBA00011881"/>
    </source>
</evidence>
<feature type="binding site" evidence="6">
    <location>
        <position position="64"/>
    </location>
    <ligand>
        <name>substrate</name>
    </ligand>
</feature>
<dbReference type="InterPro" id="IPR015868">
    <property type="entry name" value="Glutaminase"/>
</dbReference>
<evidence type="ECO:0000256" key="4">
    <source>
        <dbReference type="ARBA" id="ARBA00022801"/>
    </source>
</evidence>
<feature type="binding site" evidence="6">
    <location>
        <position position="189"/>
    </location>
    <ligand>
        <name>substrate</name>
    </ligand>
</feature>
<dbReference type="STRING" id="1678841.TBC1_12914"/>
<dbReference type="EC" id="3.5.1.2" evidence="3 6"/>
<dbReference type="RefSeq" id="WP_062045193.1">
    <property type="nucleotide sequence ID" value="NZ_DF968183.1"/>
</dbReference>
<accession>A0A0S7C6A6</accession>
<dbReference type="Pfam" id="PF04960">
    <property type="entry name" value="Glutaminase"/>
    <property type="match status" value="1"/>
</dbReference>
<evidence type="ECO:0000256" key="3">
    <source>
        <dbReference type="ARBA" id="ARBA00012918"/>
    </source>
</evidence>
<organism evidence="7">
    <name type="scientific">Lentimicrobium saccharophilum</name>
    <dbReference type="NCBI Taxonomy" id="1678841"/>
    <lineage>
        <taxon>Bacteria</taxon>
        <taxon>Pseudomonadati</taxon>
        <taxon>Bacteroidota</taxon>
        <taxon>Bacteroidia</taxon>
        <taxon>Bacteroidales</taxon>
        <taxon>Lentimicrobiaceae</taxon>
        <taxon>Lentimicrobium</taxon>
    </lineage>
</organism>
<dbReference type="NCBIfam" id="NF002133">
    <property type="entry name" value="PRK00971.1-2"/>
    <property type="match status" value="1"/>
</dbReference>
<dbReference type="Proteomes" id="UP000053091">
    <property type="component" value="Unassembled WGS sequence"/>
</dbReference>
<feature type="binding site" evidence="6">
    <location>
        <position position="241"/>
    </location>
    <ligand>
        <name>substrate</name>
    </ligand>
</feature>
<dbReference type="Gene3D" id="3.40.710.10">
    <property type="entry name" value="DD-peptidase/beta-lactamase superfamily"/>
    <property type="match status" value="1"/>
</dbReference>
<dbReference type="PANTHER" id="PTHR12544:SF29">
    <property type="entry name" value="GLUTAMINASE"/>
    <property type="match status" value="1"/>
</dbReference>
<feature type="binding site" evidence="6">
    <location>
        <position position="158"/>
    </location>
    <ligand>
        <name>substrate</name>
    </ligand>
</feature>
<comment type="catalytic activity">
    <reaction evidence="5 6">
        <text>L-glutamine + H2O = L-glutamate + NH4(+)</text>
        <dbReference type="Rhea" id="RHEA:15889"/>
        <dbReference type="ChEBI" id="CHEBI:15377"/>
        <dbReference type="ChEBI" id="CHEBI:28938"/>
        <dbReference type="ChEBI" id="CHEBI:29985"/>
        <dbReference type="ChEBI" id="CHEBI:58359"/>
        <dbReference type="EC" id="3.5.1.2"/>
    </reaction>
</comment>
<dbReference type="HAMAP" id="MF_00313">
    <property type="entry name" value="Glutaminase"/>
    <property type="match status" value="1"/>
</dbReference>
<keyword evidence="4 6" id="KW-0378">Hydrolase</keyword>
<dbReference type="PANTHER" id="PTHR12544">
    <property type="entry name" value="GLUTAMINASE"/>
    <property type="match status" value="1"/>
</dbReference>
<dbReference type="AlphaFoldDB" id="A0A0S7C6A6"/>
<feature type="binding site" evidence="6">
    <location>
        <position position="114"/>
    </location>
    <ligand>
        <name>substrate</name>
    </ligand>
</feature>
<dbReference type="GO" id="GO:0006537">
    <property type="term" value="P:glutamate biosynthetic process"/>
    <property type="evidence" value="ECO:0007669"/>
    <property type="project" value="TreeGrafter"/>
</dbReference>
<reference evidence="7" key="1">
    <citation type="journal article" date="2015" name="Genome Announc.">
        <title>Draft Genome Sequence of Bacteroidales Strain TBC1, a Novel Isolate from a Methanogenic Wastewater Treatment System.</title>
        <authorList>
            <person name="Tourlousse D.M."/>
            <person name="Matsuura N."/>
            <person name="Sun L."/>
            <person name="Toyonaga M."/>
            <person name="Kuroda K."/>
            <person name="Ohashi A."/>
            <person name="Cruz R."/>
            <person name="Yamaguchi T."/>
            <person name="Sekiguchi Y."/>
        </authorList>
    </citation>
    <scope>NUCLEOTIDE SEQUENCE [LARGE SCALE GENOMIC DNA]</scope>
    <source>
        <strain evidence="7">TBC1</strain>
    </source>
</reference>
<proteinExistence type="inferred from homology"/>
<keyword evidence="6" id="KW-0007">Acetylation</keyword>
<dbReference type="GO" id="GO:0006543">
    <property type="term" value="P:L-glutamine catabolic process"/>
    <property type="evidence" value="ECO:0007669"/>
    <property type="project" value="TreeGrafter"/>
</dbReference>
<dbReference type="FunFam" id="3.40.710.10:FF:000005">
    <property type="entry name" value="Glutaminase"/>
    <property type="match status" value="1"/>
</dbReference>
<dbReference type="EMBL" id="DF968183">
    <property type="protein sequence ID" value="GAP45094.1"/>
    <property type="molecule type" value="Genomic_DNA"/>
</dbReference>
<dbReference type="SUPFAM" id="SSF56601">
    <property type="entry name" value="beta-lactamase/transpeptidase-like"/>
    <property type="match status" value="1"/>
</dbReference>
<comment type="similarity">
    <text evidence="1 6">Belongs to the glutaminase family.</text>
</comment>
<evidence type="ECO:0000313" key="7">
    <source>
        <dbReference type="EMBL" id="GAP45094.1"/>
    </source>
</evidence>